<dbReference type="GO" id="GO:0015483">
    <property type="term" value="F:long-chain fatty acid transporting porin activity"/>
    <property type="evidence" value="ECO:0007669"/>
    <property type="project" value="TreeGrafter"/>
</dbReference>
<comment type="subcellular location">
    <subcellularLocation>
        <location evidence="1">Cell outer membrane</location>
        <topology evidence="1">Multi-pass membrane protein</topology>
    </subcellularLocation>
</comment>
<sequence length="456" mass="47713">MLIHRHRVALSLGLLGGLAWTGPALAGGFATARFGGEHGNPITVNPTAVYYNPAGLAESEGIHLFLDGSFALRAASYAHAQAATDDVTVPDANTGEARLLNVAAAPMLGASARIGDLALGAGVYVPFGGAASWSRNSAFDGNRELAGPVDGVQRWHSIESSLQAMYFTLAAAAKIPALRLSLGASGNLIRTQVSTVRARNASGDNLLATEGRSLLDVSGLHASFGVGALIEAVPEKLWIGASYQSRPNVTGGETLEGTLTNRFNGVSNAPADVELHQGLPDIVRLGARFAPAERLEVRLFGDWTRWSSMENQCLTQVGAACEIRTDGSAVDPAGVVQNIPRRWNDTFGVRAGVSYWPEPSAELFGGVGYDSNAVPDATLDPSATDFHDVSFAVGGRFRIAERLHLAASYTHLFYASRDTTGKSITAGLAGNSRAPDSGGIYAQTIGVLNVNVDVGF</sequence>
<evidence type="ECO:0000256" key="6">
    <source>
        <dbReference type="ARBA" id="ARBA00023136"/>
    </source>
</evidence>
<proteinExistence type="inferred from homology"/>
<evidence type="ECO:0000256" key="2">
    <source>
        <dbReference type="ARBA" id="ARBA00008163"/>
    </source>
</evidence>
<keyword evidence="3" id="KW-1134">Transmembrane beta strand</keyword>
<dbReference type="SUPFAM" id="SSF56935">
    <property type="entry name" value="Porins"/>
    <property type="match status" value="1"/>
</dbReference>
<feature type="signal peptide" evidence="8">
    <location>
        <begin position="1"/>
        <end position="26"/>
    </location>
</feature>
<dbReference type="Pfam" id="PF03349">
    <property type="entry name" value="Toluene_X"/>
    <property type="match status" value="1"/>
</dbReference>
<dbReference type="PANTHER" id="PTHR35093:SF8">
    <property type="entry name" value="OUTER MEMBRANE PROTEIN NMB0088-RELATED"/>
    <property type="match status" value="1"/>
</dbReference>
<keyword evidence="6" id="KW-0472">Membrane</keyword>
<dbReference type="Gene3D" id="2.40.160.60">
    <property type="entry name" value="Outer membrane protein transport protein (OMPP1/FadL/TodX)"/>
    <property type="match status" value="1"/>
</dbReference>
<evidence type="ECO:0000313" key="9">
    <source>
        <dbReference type="EMBL" id="KYF46632.1"/>
    </source>
</evidence>
<evidence type="ECO:0000256" key="1">
    <source>
        <dbReference type="ARBA" id="ARBA00004571"/>
    </source>
</evidence>
<keyword evidence="5 8" id="KW-0732">Signal</keyword>
<evidence type="ECO:0008006" key="11">
    <source>
        <dbReference type="Google" id="ProtNLM"/>
    </source>
</evidence>
<name>A0A150NY43_SORCE</name>
<evidence type="ECO:0000256" key="5">
    <source>
        <dbReference type="ARBA" id="ARBA00022729"/>
    </source>
</evidence>
<dbReference type="PANTHER" id="PTHR35093">
    <property type="entry name" value="OUTER MEMBRANE PROTEIN NMB0088-RELATED"/>
    <property type="match status" value="1"/>
</dbReference>
<comment type="caution">
    <text evidence="9">The sequence shown here is derived from an EMBL/GenBank/DDBJ whole genome shotgun (WGS) entry which is preliminary data.</text>
</comment>
<gene>
    <name evidence="9" type="ORF">BE08_14325</name>
</gene>
<evidence type="ECO:0000256" key="3">
    <source>
        <dbReference type="ARBA" id="ARBA00022452"/>
    </source>
</evidence>
<evidence type="ECO:0000256" key="4">
    <source>
        <dbReference type="ARBA" id="ARBA00022692"/>
    </source>
</evidence>
<dbReference type="EMBL" id="JELY01003727">
    <property type="protein sequence ID" value="KYF46632.1"/>
    <property type="molecule type" value="Genomic_DNA"/>
</dbReference>
<reference evidence="9 10" key="1">
    <citation type="submission" date="2014-02" db="EMBL/GenBank/DDBJ databases">
        <title>The small core and large imbalanced accessory genome model reveals a collaborative survival strategy of Sorangium cellulosum strains in nature.</title>
        <authorList>
            <person name="Han K."/>
            <person name="Peng R."/>
            <person name="Blom J."/>
            <person name="Li Y.-Z."/>
        </authorList>
    </citation>
    <scope>NUCLEOTIDE SEQUENCE [LARGE SCALE GENOMIC DNA]</scope>
    <source>
        <strain evidence="9 10">So0157-25</strain>
    </source>
</reference>
<feature type="chain" id="PRO_5007565452" description="Long-chain fatty acid transporter" evidence="8">
    <location>
        <begin position="27"/>
        <end position="456"/>
    </location>
</feature>
<accession>A0A150NY43</accession>
<comment type="similarity">
    <text evidence="2">Belongs to the OmpP1/FadL family.</text>
</comment>
<evidence type="ECO:0000256" key="8">
    <source>
        <dbReference type="SAM" id="SignalP"/>
    </source>
</evidence>
<keyword evidence="4" id="KW-0812">Transmembrane</keyword>
<dbReference type="InterPro" id="IPR005017">
    <property type="entry name" value="OMPP1/FadL/TodX"/>
</dbReference>
<organism evidence="9 10">
    <name type="scientific">Sorangium cellulosum</name>
    <name type="common">Polyangium cellulosum</name>
    <dbReference type="NCBI Taxonomy" id="56"/>
    <lineage>
        <taxon>Bacteria</taxon>
        <taxon>Pseudomonadati</taxon>
        <taxon>Myxococcota</taxon>
        <taxon>Polyangia</taxon>
        <taxon>Polyangiales</taxon>
        <taxon>Polyangiaceae</taxon>
        <taxon>Sorangium</taxon>
    </lineage>
</organism>
<keyword evidence="7" id="KW-0998">Cell outer membrane</keyword>
<dbReference type="AlphaFoldDB" id="A0A150NY43"/>
<evidence type="ECO:0000256" key="7">
    <source>
        <dbReference type="ARBA" id="ARBA00023237"/>
    </source>
</evidence>
<dbReference type="GO" id="GO:0009279">
    <property type="term" value="C:cell outer membrane"/>
    <property type="evidence" value="ECO:0007669"/>
    <property type="project" value="UniProtKB-SubCell"/>
</dbReference>
<protein>
    <recommendedName>
        <fullName evidence="11">Long-chain fatty acid transporter</fullName>
    </recommendedName>
</protein>
<dbReference type="Proteomes" id="UP000075420">
    <property type="component" value="Unassembled WGS sequence"/>
</dbReference>
<evidence type="ECO:0000313" key="10">
    <source>
        <dbReference type="Proteomes" id="UP000075420"/>
    </source>
</evidence>